<dbReference type="InterPro" id="IPR049712">
    <property type="entry name" value="Poly_export"/>
</dbReference>
<gene>
    <name evidence="6" type="ORF">C5F48_13910</name>
</gene>
<dbReference type="Proteomes" id="UP000241010">
    <property type="component" value="Unassembled WGS sequence"/>
</dbReference>
<dbReference type="Pfam" id="PF02563">
    <property type="entry name" value="Poly_export"/>
    <property type="match status" value="1"/>
</dbReference>
<evidence type="ECO:0000256" key="2">
    <source>
        <dbReference type="SAM" id="Coils"/>
    </source>
</evidence>
<feature type="coiled-coil region" evidence="2">
    <location>
        <begin position="219"/>
        <end position="260"/>
    </location>
</feature>
<dbReference type="InterPro" id="IPR058781">
    <property type="entry name" value="HH_AprE-like"/>
</dbReference>
<dbReference type="AlphaFoldDB" id="A0A2T4JTA9"/>
<dbReference type="Pfam" id="PF10531">
    <property type="entry name" value="SLBB"/>
    <property type="match status" value="1"/>
</dbReference>
<keyword evidence="1" id="KW-0732">Signal</keyword>
<dbReference type="OrthoDB" id="197007at2"/>
<reference evidence="6 7" key="1">
    <citation type="submission" date="2018-03" db="EMBL/GenBank/DDBJ databases">
        <title>Cereibacter changlensis.</title>
        <authorList>
            <person name="Meyer T.E."/>
            <person name="Miller S."/>
            <person name="Lodha T."/>
            <person name="Gandham S."/>
            <person name="Chintalapati S."/>
            <person name="Chintalapati V.R."/>
        </authorList>
    </citation>
    <scope>NUCLEOTIDE SEQUENCE [LARGE SCALE GENOMIC DNA]</scope>
    <source>
        <strain evidence="6 7">JA139</strain>
    </source>
</reference>
<organism evidence="6 7">
    <name type="scientific">Cereibacter changlensis JA139</name>
    <dbReference type="NCBI Taxonomy" id="1188249"/>
    <lineage>
        <taxon>Bacteria</taxon>
        <taxon>Pseudomonadati</taxon>
        <taxon>Pseudomonadota</taxon>
        <taxon>Alphaproteobacteria</taxon>
        <taxon>Rhodobacterales</taxon>
        <taxon>Paracoccaceae</taxon>
        <taxon>Cereibacter</taxon>
    </lineage>
</organism>
<comment type="caution">
    <text evidence="6">The sequence shown here is derived from an EMBL/GenBank/DDBJ whole genome shotgun (WGS) entry which is preliminary data.</text>
</comment>
<evidence type="ECO:0000259" key="5">
    <source>
        <dbReference type="Pfam" id="PF25994"/>
    </source>
</evidence>
<dbReference type="InterPro" id="IPR019554">
    <property type="entry name" value="Soluble_ligand-bd"/>
</dbReference>
<dbReference type="PANTHER" id="PTHR33619:SF3">
    <property type="entry name" value="POLYSACCHARIDE EXPORT PROTEIN GFCE-RELATED"/>
    <property type="match status" value="1"/>
</dbReference>
<keyword evidence="6" id="KW-0808">Transferase</keyword>
<sequence length="411" mass="44438">MTGTRLPILAALMLGLVPGIVAAETYKISTSDVLRLRVLEWQPIDGTMREWEALAGEYEVGPDGSISVPFLGPVMAVGKAPVEVGAEISDGLKQRLALPDLPDATVEIAKYQPVIVSGHVKTPGEIVYRPGLTARQAIAIAGGPSDEIRRTPATVRDLISGQGALRINLDQLEALRVRKARLEAERDGRDDFTPVPMLEDTPRSQALVQEEVAFMALRRDQLARGLAAIQSQKELLEAEIESLNAKGKALETQIELGQREVENATNLSERGLVANARLFESQRTLSAIESSLLDVSTAVLRARQGVADAERDRIALIDTRSSEVALQLQEVEAAVLEAERRVDTERSLAISLMTQAQGTDLPVDGASLAAQVNVSILRNQDGETQEIPDAMDMALKPGDLIEMTLRPPSTN</sequence>
<feature type="domain" description="AprE-like long alpha-helical hairpin" evidence="5">
    <location>
        <begin position="165"/>
        <end position="345"/>
    </location>
</feature>
<feature type="domain" description="Soluble ligand binding" evidence="4">
    <location>
        <begin position="114"/>
        <end position="149"/>
    </location>
</feature>
<proteinExistence type="predicted"/>
<keyword evidence="7" id="KW-1185">Reference proteome</keyword>
<dbReference type="GO" id="GO:0016740">
    <property type="term" value="F:transferase activity"/>
    <property type="evidence" value="ECO:0007669"/>
    <property type="project" value="UniProtKB-KW"/>
</dbReference>
<dbReference type="EMBL" id="PZKG01000065">
    <property type="protein sequence ID" value="PTE21116.1"/>
    <property type="molecule type" value="Genomic_DNA"/>
</dbReference>
<keyword evidence="2" id="KW-0175">Coiled coil</keyword>
<dbReference type="Gene3D" id="3.30.1950.10">
    <property type="entry name" value="wza like domain"/>
    <property type="match status" value="1"/>
</dbReference>
<feature type="domain" description="Polysaccharide export protein N-terminal" evidence="3">
    <location>
        <begin position="23"/>
        <end position="108"/>
    </location>
</feature>
<evidence type="ECO:0000256" key="1">
    <source>
        <dbReference type="ARBA" id="ARBA00022729"/>
    </source>
</evidence>
<evidence type="ECO:0000313" key="6">
    <source>
        <dbReference type="EMBL" id="PTE21116.1"/>
    </source>
</evidence>
<dbReference type="Pfam" id="PF25994">
    <property type="entry name" value="HH_AprE"/>
    <property type="match status" value="1"/>
</dbReference>
<dbReference type="GO" id="GO:0015159">
    <property type="term" value="F:polysaccharide transmembrane transporter activity"/>
    <property type="evidence" value="ECO:0007669"/>
    <property type="project" value="InterPro"/>
</dbReference>
<name>A0A2T4JTA9_9RHOB</name>
<evidence type="ECO:0000313" key="7">
    <source>
        <dbReference type="Proteomes" id="UP000241010"/>
    </source>
</evidence>
<dbReference type="RefSeq" id="WP_107664508.1">
    <property type="nucleotide sequence ID" value="NZ_PZKG01000065.1"/>
</dbReference>
<evidence type="ECO:0000259" key="3">
    <source>
        <dbReference type="Pfam" id="PF02563"/>
    </source>
</evidence>
<evidence type="ECO:0000259" key="4">
    <source>
        <dbReference type="Pfam" id="PF10531"/>
    </source>
</evidence>
<dbReference type="PANTHER" id="PTHR33619">
    <property type="entry name" value="POLYSACCHARIDE EXPORT PROTEIN GFCE-RELATED"/>
    <property type="match status" value="1"/>
</dbReference>
<protein>
    <submittedName>
        <fullName evidence="6">Glycosyl transferase</fullName>
    </submittedName>
</protein>
<accession>A0A2T4JTA9</accession>
<dbReference type="InterPro" id="IPR003715">
    <property type="entry name" value="Poly_export_N"/>
</dbReference>